<keyword evidence="7 10" id="KW-0548">Nucleotidyltransferase</keyword>
<evidence type="ECO:0000259" key="11">
    <source>
        <dbReference type="Pfam" id="PF01087"/>
    </source>
</evidence>
<evidence type="ECO:0000256" key="9">
    <source>
        <dbReference type="ARBA" id="ARBA00023277"/>
    </source>
</evidence>
<proteinExistence type="inferred from homology"/>
<keyword evidence="9 10" id="KW-0119">Carbohydrate metabolism</keyword>
<evidence type="ECO:0000256" key="8">
    <source>
        <dbReference type="ARBA" id="ARBA00023144"/>
    </source>
</evidence>
<organism evidence="13 14">
    <name type="scientific">Paenibacillus sophorae</name>
    <dbReference type="NCBI Taxonomy" id="1333845"/>
    <lineage>
        <taxon>Bacteria</taxon>
        <taxon>Bacillati</taxon>
        <taxon>Bacillota</taxon>
        <taxon>Bacilli</taxon>
        <taxon>Bacillales</taxon>
        <taxon>Paenibacillaceae</taxon>
        <taxon>Paenibacillus</taxon>
    </lineage>
</organism>
<evidence type="ECO:0000256" key="6">
    <source>
        <dbReference type="ARBA" id="ARBA00022679"/>
    </source>
</evidence>
<comment type="similarity">
    <text evidence="4 10">Belongs to the galactose-1-phosphate uridylyltransferase type 2 family.</text>
</comment>
<evidence type="ECO:0000256" key="3">
    <source>
        <dbReference type="ARBA" id="ARBA00004947"/>
    </source>
</evidence>
<dbReference type="EC" id="2.7.7.12" evidence="10"/>
<dbReference type="HAMAP" id="MF_00571">
    <property type="entry name" value="GalP_UDP_trans"/>
    <property type="match status" value="1"/>
</dbReference>
<dbReference type="AlphaFoldDB" id="A0A1H8M9B8"/>
<dbReference type="PROSITE" id="PS01163">
    <property type="entry name" value="GAL_P_UDP_TRANSF_II"/>
    <property type="match status" value="1"/>
</dbReference>
<dbReference type="Pfam" id="PF02744">
    <property type="entry name" value="GalP_UDP_tr_C"/>
    <property type="match status" value="1"/>
</dbReference>
<evidence type="ECO:0000256" key="7">
    <source>
        <dbReference type="ARBA" id="ARBA00022695"/>
    </source>
</evidence>
<keyword evidence="8 10" id="KW-0299">Galactose metabolism</keyword>
<dbReference type="GO" id="GO:0006012">
    <property type="term" value="P:galactose metabolic process"/>
    <property type="evidence" value="ECO:0007669"/>
    <property type="project" value="UniProtKB-UniRule"/>
</dbReference>
<comment type="catalytic activity">
    <reaction evidence="1 10">
        <text>alpha-D-galactose 1-phosphate + UDP-alpha-D-glucose = alpha-D-glucose 1-phosphate + UDP-alpha-D-galactose</text>
        <dbReference type="Rhea" id="RHEA:13989"/>
        <dbReference type="ChEBI" id="CHEBI:58336"/>
        <dbReference type="ChEBI" id="CHEBI:58601"/>
        <dbReference type="ChEBI" id="CHEBI:58885"/>
        <dbReference type="ChEBI" id="CHEBI:66914"/>
        <dbReference type="EC" id="2.7.7.12"/>
    </reaction>
</comment>
<evidence type="ECO:0000259" key="12">
    <source>
        <dbReference type="Pfam" id="PF02744"/>
    </source>
</evidence>
<sequence length="542" mass="61184">MKPTQMTAGIKENNVMAIEKNTTASGADLALHAIEQLVMFASRRRLIEPSDTDYSRNMLLEQFRFSEPYTGKVDDTELQGPQAPLDVLIDYGFEIGLIPENSDTYRDLLDAKIMGLLLARPSEVNAEFYRLSAETGVAAATDRFYQLSIDSNYIRMDRISKNVYWLQPSPYGDLEMTINLSKPEKNPKEIAMARLLPPPVYPKCLLCRENIGYAGRLNHPARQNLRAIPIELNNEKWFFQYSPYVYYNEHCIVFHHDHVPMKLTKDSLKRLLGFVSEFPHYFIGSNADLPIVGGSILTHDHFQGGRHTFALQKAPTLQTFKHPNYTGVTLGLVNWPMSVIRLNGEEPDILLECANDLYEAWKSYSDPAADILAFTEAGGEQQPHNTVTPIVRRSESGGYEMDLVLRNNRTSEEHPEGIFHPHREMHHIKKENIGLIEVMGLAILPGRLKNELDGVADILAGNTAELEAVLRGADHPLAQHADWISELTGRFGTAMDREEAVQTVRNEVGIKFTQILEHAGVYKCSSEGREAFRRFINSFGAD</sequence>
<dbReference type="InterPro" id="IPR005849">
    <property type="entry name" value="GalP_Utransf_N"/>
</dbReference>
<gene>
    <name evidence="10" type="primary">galT</name>
    <name evidence="13" type="ORF">SAMN04487895_105127</name>
</gene>
<dbReference type="STRING" id="1333845.SAMN04487895_105127"/>
<dbReference type="PIRSF" id="PIRSF006005">
    <property type="entry name" value="GalT_BS"/>
    <property type="match status" value="1"/>
</dbReference>
<dbReference type="UniPathway" id="UPA00214"/>
<dbReference type="PANTHER" id="PTHR39191:SF1">
    <property type="entry name" value="DUF4922 DOMAIN-CONTAINING PROTEIN"/>
    <property type="match status" value="1"/>
</dbReference>
<dbReference type="NCBIfam" id="NF003629">
    <property type="entry name" value="PRK05270.1-2"/>
    <property type="match status" value="1"/>
</dbReference>
<dbReference type="EMBL" id="FODH01000005">
    <property type="protein sequence ID" value="SEO13736.1"/>
    <property type="molecule type" value="Genomic_DNA"/>
</dbReference>
<name>A0A1H8M9B8_9BACL</name>
<evidence type="ECO:0000256" key="10">
    <source>
        <dbReference type="HAMAP-Rule" id="MF_00571"/>
    </source>
</evidence>
<dbReference type="GO" id="GO:0005737">
    <property type="term" value="C:cytoplasm"/>
    <property type="evidence" value="ECO:0007669"/>
    <property type="project" value="UniProtKB-SubCell"/>
</dbReference>
<dbReference type="Proteomes" id="UP000198809">
    <property type="component" value="Unassembled WGS sequence"/>
</dbReference>
<comment type="subcellular location">
    <subcellularLocation>
        <location evidence="2 10">Cytoplasm</location>
    </subcellularLocation>
</comment>
<reference evidence="13 14" key="1">
    <citation type="submission" date="2016-10" db="EMBL/GenBank/DDBJ databases">
        <authorList>
            <person name="de Groot N.N."/>
        </authorList>
    </citation>
    <scope>NUCLEOTIDE SEQUENCE [LARGE SCALE GENOMIC DNA]</scope>
    <source>
        <strain evidence="13 14">CGMCC 1.10238</strain>
    </source>
</reference>
<dbReference type="GO" id="GO:0008108">
    <property type="term" value="F:UDP-glucose:hexose-1-phosphate uridylyltransferase activity"/>
    <property type="evidence" value="ECO:0007669"/>
    <property type="project" value="UniProtKB-UniRule"/>
</dbReference>
<keyword evidence="6 10" id="KW-0808">Transferase</keyword>
<evidence type="ECO:0000256" key="2">
    <source>
        <dbReference type="ARBA" id="ARBA00004496"/>
    </source>
</evidence>
<feature type="domain" description="Galactose-1-phosphate uridyl transferase N-terminal" evidence="11">
    <location>
        <begin position="94"/>
        <end position="260"/>
    </location>
</feature>
<protein>
    <recommendedName>
        <fullName evidence="10">Galactose-1-phosphate uridylyltransferase</fullName>
        <shortName evidence="10">Gal-1-P uridylyltransferase</shortName>
        <ecNumber evidence="10">2.7.7.12</ecNumber>
    </recommendedName>
    <alternativeName>
        <fullName evidence="10">UDP-glucose--hexose-1-phosphate uridylyltransferase</fullName>
    </alternativeName>
</protein>
<evidence type="ECO:0000313" key="14">
    <source>
        <dbReference type="Proteomes" id="UP000198809"/>
    </source>
</evidence>
<dbReference type="InterPro" id="IPR005850">
    <property type="entry name" value="GalP_Utransf_C"/>
</dbReference>
<evidence type="ECO:0000256" key="5">
    <source>
        <dbReference type="ARBA" id="ARBA00022490"/>
    </source>
</evidence>
<dbReference type="PANTHER" id="PTHR39191">
    <property type="entry name" value="GALACTOSE-1-PHOSPHATE URIDYLYLTRANSFERASE"/>
    <property type="match status" value="1"/>
</dbReference>
<evidence type="ECO:0000313" key="13">
    <source>
        <dbReference type="EMBL" id="SEO13736.1"/>
    </source>
</evidence>
<comment type="pathway">
    <text evidence="3 10">Carbohydrate metabolism; galactose metabolism.</text>
</comment>
<evidence type="ECO:0000256" key="4">
    <source>
        <dbReference type="ARBA" id="ARBA00008706"/>
    </source>
</evidence>
<evidence type="ECO:0000256" key="1">
    <source>
        <dbReference type="ARBA" id="ARBA00001107"/>
    </source>
</evidence>
<feature type="domain" description="Galactose-1-phosphate uridyl transferase C-terminal" evidence="12">
    <location>
        <begin position="276"/>
        <end position="456"/>
    </location>
</feature>
<keyword evidence="5 10" id="KW-0963">Cytoplasm</keyword>
<dbReference type="Pfam" id="PF01087">
    <property type="entry name" value="GalP_UDP_transf"/>
    <property type="match status" value="1"/>
</dbReference>
<dbReference type="InterPro" id="IPR023425">
    <property type="entry name" value="GalP_uridyl_Trfase_II_CS"/>
</dbReference>
<dbReference type="InterPro" id="IPR000766">
    <property type="entry name" value="GalP_uridyl_Trfase_II"/>
</dbReference>
<accession>A0A1H8M9B8</accession>